<dbReference type="InterPro" id="IPR045337">
    <property type="entry name" value="MmgE_PrpD_C"/>
</dbReference>
<accession>A0A553SS17</accession>
<dbReference type="PANTHER" id="PTHR16943:SF8">
    <property type="entry name" value="2-METHYLCITRATE DEHYDRATASE"/>
    <property type="match status" value="1"/>
</dbReference>
<evidence type="ECO:0008006" key="6">
    <source>
        <dbReference type="Google" id="ProtNLM"/>
    </source>
</evidence>
<feature type="domain" description="MmgE/PrpD N-terminal" evidence="2">
    <location>
        <begin position="28"/>
        <end position="253"/>
    </location>
</feature>
<dbReference type="PANTHER" id="PTHR16943">
    <property type="entry name" value="2-METHYLCITRATE DEHYDRATASE-RELATED"/>
    <property type="match status" value="1"/>
</dbReference>
<gene>
    <name evidence="4" type="ORF">CEQ21_02245</name>
</gene>
<evidence type="ECO:0000259" key="3">
    <source>
        <dbReference type="Pfam" id="PF19305"/>
    </source>
</evidence>
<dbReference type="InterPro" id="IPR042188">
    <property type="entry name" value="MmgE/PrpD_sf_2"/>
</dbReference>
<dbReference type="GO" id="GO:0016829">
    <property type="term" value="F:lyase activity"/>
    <property type="evidence" value="ECO:0007669"/>
    <property type="project" value="InterPro"/>
</dbReference>
<dbReference type="AlphaFoldDB" id="A0A553SS17"/>
<dbReference type="InterPro" id="IPR045336">
    <property type="entry name" value="MmgE_PrpD_N"/>
</dbReference>
<name>A0A553SS17_NIACI</name>
<evidence type="ECO:0000259" key="2">
    <source>
        <dbReference type="Pfam" id="PF03972"/>
    </source>
</evidence>
<dbReference type="Gene3D" id="1.10.4100.10">
    <property type="entry name" value="2-methylcitrate dehydratase PrpD"/>
    <property type="match status" value="1"/>
</dbReference>
<dbReference type="Pfam" id="PF03972">
    <property type="entry name" value="MmgE_PrpD_N"/>
    <property type="match status" value="1"/>
</dbReference>
<dbReference type="Gene3D" id="3.30.1330.120">
    <property type="entry name" value="2-methylcitrate dehydratase PrpD"/>
    <property type="match status" value="1"/>
</dbReference>
<feature type="domain" description="MmgE/PrpD C-terminal" evidence="3">
    <location>
        <begin position="282"/>
        <end position="431"/>
    </location>
</feature>
<proteinExistence type="inferred from homology"/>
<protein>
    <recommendedName>
        <fullName evidence="6">2-methylcitrate dehydratase</fullName>
    </recommendedName>
</protein>
<dbReference type="InterPro" id="IPR005656">
    <property type="entry name" value="MmgE_PrpD"/>
</dbReference>
<sequence length="472" mass="52379">MAHSFQDPHVRRSVKLSFKSLIDSLEIILSKQWEDLTESTIERTKWIILDTALAAWDGMRNEELAAYLADAASEEKNMFHPIPIIGTGFYASGADSLMLHGTAVVSNELDEGNQFAKGHPAAHIFPSAYLAAIENNSSGQELIRAFVLAYEISARFAYACNMNDDMHPHGTWGTIGGALAAGILKRKSTEELINIVLLAASLPLATSWEAAVTGQTARNLYTGISSQIAYHVPSLQQYGFESSLHVVEHIWGTLISAKVNADVFTKELWAPPLVEKSFFKYYPTCRFTHSSIDALFKLTKGNEIDVTTIKSIKVETYQLAARLVTDKPENKLSAKFAIPFLLANILLEKNLYSCFGNDALKDKHVLALASKITVEENEEMTKALPEERAARITITLKDGTILQAEVKDASGSYKEPLSIPILTDKYENMLGNKELVAKLIAETNRLEEVEDITKWVTHFHGKGDFVYETVSY</sequence>
<comment type="similarity">
    <text evidence="1">Belongs to the PrpD family.</text>
</comment>
<dbReference type="InterPro" id="IPR036148">
    <property type="entry name" value="MmgE/PrpD_sf"/>
</dbReference>
<organism evidence="4 5">
    <name type="scientific">Niallia circulans</name>
    <name type="common">Bacillus circulans</name>
    <dbReference type="NCBI Taxonomy" id="1397"/>
    <lineage>
        <taxon>Bacteria</taxon>
        <taxon>Bacillati</taxon>
        <taxon>Bacillota</taxon>
        <taxon>Bacilli</taxon>
        <taxon>Bacillales</taxon>
        <taxon>Bacillaceae</taxon>
        <taxon>Niallia</taxon>
    </lineage>
</organism>
<evidence type="ECO:0000313" key="4">
    <source>
        <dbReference type="EMBL" id="TRZ39787.1"/>
    </source>
</evidence>
<dbReference type="InterPro" id="IPR042183">
    <property type="entry name" value="MmgE/PrpD_sf_1"/>
</dbReference>
<dbReference type="SUPFAM" id="SSF103378">
    <property type="entry name" value="2-methylcitrate dehydratase PrpD"/>
    <property type="match status" value="1"/>
</dbReference>
<dbReference type="Pfam" id="PF19305">
    <property type="entry name" value="MmgE_PrpD_C"/>
    <property type="match status" value="1"/>
</dbReference>
<reference evidence="5" key="1">
    <citation type="submission" date="2018-10" db="EMBL/GenBank/DDBJ databases">
        <title>FDA dAtabase for Regulatory Grade micrObial Sequences (FDA-ARGOS): Supporting development and validation of Infectious Disease Dx tests.</title>
        <authorList>
            <person name="Minogue T."/>
            <person name="Wolcott M."/>
            <person name="Wasieloski L."/>
            <person name="Aguilar W."/>
            <person name="Moore D."/>
            <person name="Tallon L."/>
            <person name="Sadzewicz L."/>
            <person name="Sengamalay N."/>
            <person name="Ott S."/>
            <person name="Godinez A."/>
            <person name="Nagaraj S."/>
            <person name="Vavikolanu K."/>
            <person name="Vyas G."/>
            <person name="Nadendla S."/>
            <person name="George J."/>
            <person name="Sichtig H."/>
        </authorList>
    </citation>
    <scope>NUCLEOTIDE SEQUENCE [LARGE SCALE GENOMIC DNA]</scope>
    <source>
        <strain evidence="5">FDAARGOS_343</strain>
    </source>
</reference>
<evidence type="ECO:0000313" key="5">
    <source>
        <dbReference type="Proteomes" id="UP000319837"/>
    </source>
</evidence>
<dbReference type="Proteomes" id="UP000319837">
    <property type="component" value="Unassembled WGS sequence"/>
</dbReference>
<dbReference type="EMBL" id="RIBP01000001">
    <property type="protein sequence ID" value="TRZ39787.1"/>
    <property type="molecule type" value="Genomic_DNA"/>
</dbReference>
<evidence type="ECO:0000256" key="1">
    <source>
        <dbReference type="ARBA" id="ARBA00006174"/>
    </source>
</evidence>
<comment type="caution">
    <text evidence="4">The sequence shown here is derived from an EMBL/GenBank/DDBJ whole genome shotgun (WGS) entry which is preliminary data.</text>
</comment>